<dbReference type="AlphaFoldDB" id="A0A8H6BWC4"/>
<dbReference type="InterPro" id="IPR036045">
    <property type="entry name" value="Sec1-like_sf"/>
</dbReference>
<comment type="similarity">
    <text evidence="1">Belongs to the STXBP/unc-18/SEC1 family.</text>
</comment>
<dbReference type="InterPro" id="IPR043127">
    <property type="entry name" value="Sec-1-like_dom3a"/>
</dbReference>
<sequence length="698" mass="80084">MKDINATENNLASKFQRFNDKTLENLINQISKIYSSNNLLVLDAVLSPLINSLTNFTKLKELGKFQNIVWLDNELVSIGSSVLAKYASLIVVVPTSSLENINILNKLIHSQPDLHSLKLNIIVKDLKMSFMYQINKVFNGIVNFESILSPEKYQKPISVTSRIKIYNWKTSPIYTDEILVTEINKFNGIDDYFSKPLKQVNQLSEALMQLLFMGIQNGKHDHLFKLRNIYGKGNHSKLLIDQLQNSKIPEFMNENMTTLEIDFYSDVLHSNTDLVVLERNLDFTSCIFNQLNYHGIIDDMFSIKFENIEQLSSNEISKSLANDKLYSQDLKHLNFSSIGLRLNKLAKYIQQQFKTSSAQKNSSSSEPNISDIKQLVSNLGTLSIQQELVKKHTIIGEEVMEKINKNYEQFLTFQNDIFEMDYKSQVAKLREFVNCNYPIEFVLSAILLIGYLNDGISNKEIDWLSLEMQDNYGLEAVFTLEKLIKFKMIRVIHGSSVDFFSSLGFTSQKKKPTTHSQSEFEDDKNVGISGSGDVFRNNYTLINKFWNLHPLDDDESLSQNLTESGSNESTNLLDLYSNPSFTLPGNTVPLIYRFVEALYFRDFLKHKPINNLKRRPNWDNLGVNTMFAGKTIDLNLDNVNDDRSKYLVIVVIGGVTRSELTCFKYLQERFRKQGKTKEIIIVSNGIVNSSKLMQFMSN</sequence>
<name>A0A8H6BWC4_CANAX</name>
<dbReference type="SMR" id="A0A8H6BWC4"/>
<dbReference type="Pfam" id="PF00995">
    <property type="entry name" value="Sec1"/>
    <property type="match status" value="1"/>
</dbReference>
<reference evidence="2 3" key="1">
    <citation type="submission" date="2020-03" db="EMBL/GenBank/DDBJ databases">
        <title>FDA dAtabase for Regulatory Grade micrObial Sequences (FDA-ARGOS): Supporting development and validation of Infectious Disease Dx tests.</title>
        <authorList>
            <person name="Campos J."/>
            <person name="Goldberg B."/>
            <person name="Tallon L."/>
            <person name="Sadzewicz L."/>
            <person name="Vavikolanu K."/>
            <person name="Mehta A."/>
            <person name="Aluvathingal J."/>
            <person name="Nadendla S."/>
            <person name="Nandy P."/>
            <person name="Geyer C."/>
            <person name="Yan Y."/>
            <person name="Sichtig H."/>
        </authorList>
    </citation>
    <scope>NUCLEOTIDE SEQUENCE [LARGE SCALE GENOMIC DNA]</scope>
    <source>
        <strain evidence="2 3">FDAARGOS_656</strain>
    </source>
</reference>
<evidence type="ECO:0000256" key="1">
    <source>
        <dbReference type="ARBA" id="ARBA00009884"/>
    </source>
</evidence>
<comment type="caution">
    <text evidence="2">The sequence shown here is derived from an EMBL/GenBank/DDBJ whole genome shotgun (WGS) entry which is preliminary data.</text>
</comment>
<organism evidence="2 3">
    <name type="scientific">Candida albicans</name>
    <name type="common">Yeast</name>
    <dbReference type="NCBI Taxonomy" id="5476"/>
    <lineage>
        <taxon>Eukaryota</taxon>
        <taxon>Fungi</taxon>
        <taxon>Dikarya</taxon>
        <taxon>Ascomycota</taxon>
        <taxon>Saccharomycotina</taxon>
        <taxon>Pichiomycetes</taxon>
        <taxon>Debaryomycetaceae</taxon>
        <taxon>Candida/Lodderomyces clade</taxon>
        <taxon>Candida</taxon>
    </lineage>
</organism>
<dbReference type="GO" id="GO:0016192">
    <property type="term" value="P:vesicle-mediated transport"/>
    <property type="evidence" value="ECO:0007669"/>
    <property type="project" value="InterPro"/>
</dbReference>
<dbReference type="InterPro" id="IPR043155">
    <property type="entry name" value="VPS33_dom3b"/>
</dbReference>
<dbReference type="InterPro" id="IPR001619">
    <property type="entry name" value="Sec1-like"/>
</dbReference>
<dbReference type="Proteomes" id="UP000536275">
    <property type="component" value="Unassembled WGS sequence"/>
</dbReference>
<dbReference type="Gene3D" id="3.40.50.1910">
    <property type="match status" value="1"/>
</dbReference>
<proteinExistence type="inferred from homology"/>
<accession>A0A8H6BWC4</accession>
<protein>
    <submittedName>
        <fullName evidence="2">Sec1 family protein</fullName>
    </submittedName>
</protein>
<gene>
    <name evidence="2" type="ORF">FOB64_005183</name>
</gene>
<dbReference type="EMBL" id="JABWAD010000060">
    <property type="protein sequence ID" value="KAF6063546.1"/>
    <property type="molecule type" value="Genomic_DNA"/>
</dbReference>
<evidence type="ECO:0000313" key="3">
    <source>
        <dbReference type="Proteomes" id="UP000536275"/>
    </source>
</evidence>
<dbReference type="Gene3D" id="1.25.40.850">
    <property type="match status" value="1"/>
</dbReference>
<dbReference type="InterPro" id="IPR027482">
    <property type="entry name" value="Sec1-like_dom2"/>
</dbReference>
<dbReference type="PANTHER" id="PTHR11679">
    <property type="entry name" value="VESICLE PROTEIN SORTING-ASSOCIATED"/>
    <property type="match status" value="1"/>
</dbReference>
<dbReference type="SUPFAM" id="SSF56815">
    <property type="entry name" value="Sec1/munc18-like (SM) proteins"/>
    <property type="match status" value="1"/>
</dbReference>
<dbReference type="Gene3D" id="3.90.830.10">
    <property type="entry name" value="Syntaxin Binding Protein 1, Chain A, domain 2"/>
    <property type="match status" value="1"/>
</dbReference>
<evidence type="ECO:0000313" key="2">
    <source>
        <dbReference type="EMBL" id="KAF6063546.1"/>
    </source>
</evidence>